<keyword evidence="9" id="KW-1185">Reference proteome</keyword>
<feature type="domain" description="PIN" evidence="6">
    <location>
        <begin position="8"/>
        <end position="101"/>
    </location>
</feature>
<keyword evidence="4" id="KW-0378">Hydrolase</keyword>
<feature type="domain" description="VapC50 C-terminal" evidence="7">
    <location>
        <begin position="119"/>
        <end position="173"/>
    </location>
</feature>
<evidence type="ECO:0000313" key="8">
    <source>
        <dbReference type="EMBL" id="MBU3063895.1"/>
    </source>
</evidence>
<evidence type="ECO:0000259" key="7">
    <source>
        <dbReference type="Pfam" id="PF26343"/>
    </source>
</evidence>
<reference evidence="8 9" key="1">
    <citation type="submission" date="2021-06" db="EMBL/GenBank/DDBJ databases">
        <title>Actinomycetes sequencing.</title>
        <authorList>
            <person name="Shan Q."/>
        </authorList>
    </citation>
    <scope>NUCLEOTIDE SEQUENCE [LARGE SCALE GENOMIC DNA]</scope>
    <source>
        <strain evidence="8 9">NEAU-G5</strain>
    </source>
</reference>
<protein>
    <submittedName>
        <fullName evidence="8">PIN domain-containing protein</fullName>
    </submittedName>
</protein>
<keyword evidence="2" id="KW-0540">Nuclease</keyword>
<dbReference type="InterPro" id="IPR002716">
    <property type="entry name" value="PIN_dom"/>
</dbReference>
<evidence type="ECO:0000259" key="6">
    <source>
        <dbReference type="Pfam" id="PF13470"/>
    </source>
</evidence>
<organism evidence="8 9">
    <name type="scientific">Nocardia albiluteola</name>
    <dbReference type="NCBI Taxonomy" id="2842303"/>
    <lineage>
        <taxon>Bacteria</taxon>
        <taxon>Bacillati</taxon>
        <taxon>Actinomycetota</taxon>
        <taxon>Actinomycetes</taxon>
        <taxon>Mycobacteriales</taxon>
        <taxon>Nocardiaceae</taxon>
        <taxon>Nocardia</taxon>
    </lineage>
</organism>
<dbReference type="SUPFAM" id="SSF88723">
    <property type="entry name" value="PIN domain-like"/>
    <property type="match status" value="1"/>
</dbReference>
<evidence type="ECO:0000256" key="1">
    <source>
        <dbReference type="ARBA" id="ARBA00022649"/>
    </source>
</evidence>
<keyword evidence="5" id="KW-0460">Magnesium</keyword>
<accession>A0ABS6B3I6</accession>
<evidence type="ECO:0000256" key="4">
    <source>
        <dbReference type="ARBA" id="ARBA00022801"/>
    </source>
</evidence>
<proteinExistence type="predicted"/>
<keyword evidence="1" id="KW-1277">Toxin-antitoxin system</keyword>
<gene>
    <name evidence="8" type="ORF">KO481_20475</name>
</gene>
<evidence type="ECO:0000256" key="3">
    <source>
        <dbReference type="ARBA" id="ARBA00022723"/>
    </source>
</evidence>
<dbReference type="InterPro" id="IPR029060">
    <property type="entry name" value="PIN-like_dom_sf"/>
</dbReference>
<comment type="caution">
    <text evidence="8">The sequence shown here is derived from an EMBL/GenBank/DDBJ whole genome shotgun (WGS) entry which is preliminary data.</text>
</comment>
<keyword evidence="3" id="KW-0479">Metal-binding</keyword>
<dbReference type="Pfam" id="PF26343">
    <property type="entry name" value="VapC50_C"/>
    <property type="match status" value="1"/>
</dbReference>
<dbReference type="Pfam" id="PF13470">
    <property type="entry name" value="PIN_3"/>
    <property type="match status" value="1"/>
</dbReference>
<sequence length="176" mass="19876">MYPGHLRDTLLRLAEEDLIQPLWTAEILTELRRNLCARSASDDSAAGKVDRLISTLIGFFSDALVDGYEELVDRMENHPKDRHVFAAALQGNADVLLTFNLRDFAVRPVGEGFPELMHPDAFLLDMLDRAPGQVIRLLRRQVAEHKRPPKHIQGLLDVLDRTGVSGFAAEVRRRLD</sequence>
<evidence type="ECO:0000313" key="9">
    <source>
        <dbReference type="Proteomes" id="UP000733379"/>
    </source>
</evidence>
<evidence type="ECO:0000256" key="5">
    <source>
        <dbReference type="ARBA" id="ARBA00022842"/>
    </source>
</evidence>
<dbReference type="Proteomes" id="UP000733379">
    <property type="component" value="Unassembled WGS sequence"/>
</dbReference>
<dbReference type="EMBL" id="JAHKNI010000006">
    <property type="protein sequence ID" value="MBU3063895.1"/>
    <property type="molecule type" value="Genomic_DNA"/>
</dbReference>
<evidence type="ECO:0000256" key="2">
    <source>
        <dbReference type="ARBA" id="ARBA00022722"/>
    </source>
</evidence>
<dbReference type="InterPro" id="IPR058652">
    <property type="entry name" value="VapC50_C"/>
</dbReference>
<name>A0ABS6B3I6_9NOCA</name>